<dbReference type="SUPFAM" id="SSF49785">
    <property type="entry name" value="Galactose-binding domain-like"/>
    <property type="match status" value="1"/>
</dbReference>
<comment type="caution">
    <text evidence="2">The sequence shown here is derived from an EMBL/GenBank/DDBJ whole genome shotgun (WGS) entry which is preliminary data.</text>
</comment>
<evidence type="ECO:0000259" key="1">
    <source>
        <dbReference type="Pfam" id="PF08547"/>
    </source>
</evidence>
<gene>
    <name evidence="2" type="ORF">BN961_02504</name>
</gene>
<organism evidence="2 3">
    <name type="scientific">Afipia felis</name>
    <name type="common">Cat scratch disease bacillus</name>
    <dbReference type="NCBI Taxonomy" id="1035"/>
    <lineage>
        <taxon>Bacteria</taxon>
        <taxon>Pseudomonadati</taxon>
        <taxon>Pseudomonadota</taxon>
        <taxon>Alphaproteobacteria</taxon>
        <taxon>Hyphomicrobiales</taxon>
        <taxon>Nitrobacteraceae</taxon>
        <taxon>Afipia</taxon>
    </lineage>
</organism>
<dbReference type="InterPro" id="IPR008979">
    <property type="entry name" value="Galactose-bd-like_sf"/>
</dbReference>
<dbReference type="AlphaFoldDB" id="A0A090N7R9"/>
<dbReference type="STRING" id="1035.BN961_02504"/>
<dbReference type="EMBL" id="CCAZ020000001">
    <property type="protein sequence ID" value="CEG09083.1"/>
    <property type="molecule type" value="Genomic_DNA"/>
</dbReference>
<feature type="domain" description="NADH:ubiquinone oxidoreductase intermediate-associated protein 30" evidence="1">
    <location>
        <begin position="24"/>
        <end position="158"/>
    </location>
</feature>
<protein>
    <submittedName>
        <fullName evidence="2">Complex I intermediate-associated protein 30 (CIA30)</fullName>
    </submittedName>
</protein>
<sequence>MLPAPNIIDDLSGEPLVATIGSVWRLVTDQVMGGDSKGVIGREVIAGRAAIRVRGDVSLENNGGFVQAALDLSPTADVVDASGWDGIAIDVFGNGELYGVHLRTDYLAKPWQSYRQNFTAYADWRTVVLRFSAFAPYRTDIPLNKRRLRRIGLVAIGRAFQCDFAIGGLSYIRADIHD</sequence>
<dbReference type="RefSeq" id="WP_009340172.1">
    <property type="nucleotide sequence ID" value="NZ_CCAZ020000001.1"/>
</dbReference>
<dbReference type="OrthoDB" id="442188at2"/>
<evidence type="ECO:0000313" key="3">
    <source>
        <dbReference type="Proteomes" id="UP000035762"/>
    </source>
</evidence>
<proteinExistence type="predicted"/>
<reference evidence="2 3" key="1">
    <citation type="journal article" date="2014" name="Genome Announc.">
        <title>Genome Sequence of Afipia felis Strain 76713, Isolated in Hospital Water Using an Amoeba Co-Culture Procedure.</title>
        <authorList>
            <person name="Benamar S."/>
            <person name="La Scola B."/>
            <person name="Croce O."/>
        </authorList>
    </citation>
    <scope>NUCLEOTIDE SEQUENCE [LARGE SCALE GENOMIC DNA]</scope>
    <source>
        <strain evidence="2 3">76713</strain>
    </source>
</reference>
<accession>A0A090N7R9</accession>
<dbReference type="InterPro" id="IPR013857">
    <property type="entry name" value="NADH-UbQ_OxRdtase-assoc_prot30"/>
</dbReference>
<evidence type="ECO:0000313" key="2">
    <source>
        <dbReference type="EMBL" id="CEG09083.1"/>
    </source>
</evidence>
<dbReference type="Pfam" id="PF08547">
    <property type="entry name" value="CIA30"/>
    <property type="match status" value="1"/>
</dbReference>
<dbReference type="Proteomes" id="UP000035762">
    <property type="component" value="Unassembled WGS sequence"/>
</dbReference>
<keyword evidence="3" id="KW-1185">Reference proteome</keyword>
<name>A0A090N7R9_AFIFE</name>